<accession>A0A1W9Z503</accession>
<dbReference type="RefSeq" id="WP_083067443.1">
    <property type="nucleotide sequence ID" value="NZ_MVHG01000166.1"/>
</dbReference>
<dbReference type="OrthoDB" id="4463542at2"/>
<comment type="caution">
    <text evidence="2">The sequence shown here is derived from an EMBL/GenBank/DDBJ whole genome shotgun (WGS) entry which is preliminary data.</text>
</comment>
<protein>
    <recommendedName>
        <fullName evidence="4">Scaffolding protein</fullName>
    </recommendedName>
</protein>
<gene>
    <name evidence="2" type="ORF">BST14_27775</name>
</gene>
<feature type="compositionally biased region" description="Low complexity" evidence="1">
    <location>
        <begin position="30"/>
        <end position="40"/>
    </location>
</feature>
<reference evidence="2 3" key="1">
    <citation type="submission" date="2016-12" db="EMBL/GenBank/DDBJ databases">
        <title>The new phylogeny of genus Mycobacterium.</title>
        <authorList>
            <person name="Tortoli E."/>
            <person name="Trovato A."/>
            <person name="Cirillo D.M."/>
        </authorList>
    </citation>
    <scope>NUCLEOTIDE SEQUENCE [LARGE SCALE GENOMIC DNA]</scope>
    <source>
        <strain evidence="2 3">DSM 45069</strain>
    </source>
</reference>
<feature type="region of interest" description="Disordered" evidence="1">
    <location>
        <begin position="118"/>
        <end position="152"/>
    </location>
</feature>
<proteinExistence type="predicted"/>
<sequence length="152" mass="15838">MTDTQTHAAGAESPADAQTVPGQGIDAGEPESGSESPNGSREARFRKERNEARTALAEAQARIEAYQRREVERLAADLAQPGDLLELGGVSLADLLGEDGEVDPEAVAEAVAALVESRPGLAKNPRQRAVDPSQGLGGQSGKASPTWGDLLR</sequence>
<feature type="region of interest" description="Disordered" evidence="1">
    <location>
        <begin position="1"/>
        <end position="53"/>
    </location>
</feature>
<name>A0A1W9Z503_MYCAI</name>
<evidence type="ECO:0000313" key="2">
    <source>
        <dbReference type="EMBL" id="ORA07421.1"/>
    </source>
</evidence>
<dbReference type="EMBL" id="MVHG01000166">
    <property type="protein sequence ID" value="ORA07421.1"/>
    <property type="molecule type" value="Genomic_DNA"/>
</dbReference>
<evidence type="ECO:0000313" key="3">
    <source>
        <dbReference type="Proteomes" id="UP000192707"/>
    </source>
</evidence>
<keyword evidence="3" id="KW-1185">Reference proteome</keyword>
<organism evidence="2 3">
    <name type="scientific">Mycobacterium arosiense ATCC BAA-1401 = DSM 45069</name>
    <dbReference type="NCBI Taxonomy" id="1265311"/>
    <lineage>
        <taxon>Bacteria</taxon>
        <taxon>Bacillati</taxon>
        <taxon>Actinomycetota</taxon>
        <taxon>Actinomycetes</taxon>
        <taxon>Mycobacteriales</taxon>
        <taxon>Mycobacteriaceae</taxon>
        <taxon>Mycobacterium</taxon>
        <taxon>Mycobacterium avium complex (MAC)</taxon>
    </lineage>
</organism>
<dbReference type="AlphaFoldDB" id="A0A1W9Z503"/>
<dbReference type="Proteomes" id="UP000192707">
    <property type="component" value="Unassembled WGS sequence"/>
</dbReference>
<evidence type="ECO:0000256" key="1">
    <source>
        <dbReference type="SAM" id="MobiDB-lite"/>
    </source>
</evidence>
<evidence type="ECO:0008006" key="4">
    <source>
        <dbReference type="Google" id="ProtNLM"/>
    </source>
</evidence>
<feature type="compositionally biased region" description="Basic and acidic residues" evidence="1">
    <location>
        <begin position="41"/>
        <end position="52"/>
    </location>
</feature>